<keyword evidence="3" id="KW-1185">Reference proteome</keyword>
<evidence type="ECO:0000313" key="3">
    <source>
        <dbReference type="Proteomes" id="UP000276133"/>
    </source>
</evidence>
<comment type="caution">
    <text evidence="2">The sequence shown here is derived from an EMBL/GenBank/DDBJ whole genome shotgun (WGS) entry which is preliminary data.</text>
</comment>
<name>A0A3M7RAU7_BRAPC</name>
<dbReference type="Proteomes" id="UP000276133">
    <property type="component" value="Unassembled WGS sequence"/>
</dbReference>
<organism evidence="2 3">
    <name type="scientific">Brachionus plicatilis</name>
    <name type="common">Marine rotifer</name>
    <name type="synonym">Brachionus muelleri</name>
    <dbReference type="NCBI Taxonomy" id="10195"/>
    <lineage>
        <taxon>Eukaryota</taxon>
        <taxon>Metazoa</taxon>
        <taxon>Spiralia</taxon>
        <taxon>Gnathifera</taxon>
        <taxon>Rotifera</taxon>
        <taxon>Eurotatoria</taxon>
        <taxon>Monogononta</taxon>
        <taxon>Pseudotrocha</taxon>
        <taxon>Ploima</taxon>
        <taxon>Brachionidae</taxon>
        <taxon>Brachionus</taxon>
    </lineage>
</organism>
<dbReference type="EMBL" id="REGN01003816">
    <property type="protein sequence ID" value="RNA20579.1"/>
    <property type="molecule type" value="Genomic_DNA"/>
</dbReference>
<protein>
    <recommendedName>
        <fullName evidence="1">Apple domain-containing protein</fullName>
    </recommendedName>
</protein>
<evidence type="ECO:0000313" key="2">
    <source>
        <dbReference type="EMBL" id="RNA20579.1"/>
    </source>
</evidence>
<reference evidence="2 3" key="1">
    <citation type="journal article" date="2018" name="Sci. Rep.">
        <title>Genomic signatures of local adaptation to the degree of environmental predictability in rotifers.</title>
        <authorList>
            <person name="Franch-Gras L."/>
            <person name="Hahn C."/>
            <person name="Garcia-Roger E.M."/>
            <person name="Carmona M.J."/>
            <person name="Serra M."/>
            <person name="Gomez A."/>
        </authorList>
    </citation>
    <scope>NUCLEOTIDE SEQUENCE [LARGE SCALE GENOMIC DNA]</scope>
    <source>
        <strain evidence="2">HYR1</strain>
    </source>
</reference>
<dbReference type="Pfam" id="PF00024">
    <property type="entry name" value="PAN_1"/>
    <property type="match status" value="1"/>
</dbReference>
<dbReference type="SUPFAM" id="SSF57414">
    <property type="entry name" value="Hairpin loop containing domain-like"/>
    <property type="match status" value="1"/>
</dbReference>
<dbReference type="OrthoDB" id="10522919at2759"/>
<dbReference type="InterPro" id="IPR003609">
    <property type="entry name" value="Pan_app"/>
</dbReference>
<sequence length="413" mass="46521">MMSFKKVNLNCLIILGLFVLNLSISKALRRTKRGFFQCSNIVVNSNFVEHTILYKDNVNTVSECCEFCNSNLACTVWTLQLDIGRCLLKSQKGARVIDAGFISGFSDRYASTLSTPIPHTTTTTLSTTFSPITQTSTLTLTSETKNPITKCQVLSGYSFGKSAMNQASNVSLTICCDFCAEFNICKSYTYFTGNKTCLLFDEINLTPIKCSDQDQCESGRIFMDFQSTPLATLSPTTSQEYVQVYSFYSMFDRFQLKFSNLINDYFFLNNLPLTEPNQIEFLKNTIHHLEYSIKENIGVFLQNRIKRVIIDNMAYLPSTRSIVVSFIVIMEPDLQDINEGNGYLSIFNSLIANRIGFGNIKFYNESLSRSDLLPSVSQFSLKFVNINDISLLSFERIAISPFTSTGTTNKITS</sequence>
<dbReference type="AlphaFoldDB" id="A0A3M7RAU7"/>
<dbReference type="Gene3D" id="3.50.4.10">
    <property type="entry name" value="Hepatocyte Growth Factor"/>
    <property type="match status" value="1"/>
</dbReference>
<feature type="domain" description="Apple" evidence="1">
    <location>
        <begin position="151"/>
        <end position="227"/>
    </location>
</feature>
<proteinExistence type="predicted"/>
<gene>
    <name evidence="2" type="ORF">BpHYR1_013761</name>
</gene>
<evidence type="ECO:0000259" key="1">
    <source>
        <dbReference type="PROSITE" id="PS50948"/>
    </source>
</evidence>
<accession>A0A3M7RAU7</accession>
<dbReference type="PROSITE" id="PS50948">
    <property type="entry name" value="PAN"/>
    <property type="match status" value="1"/>
</dbReference>
<feature type="non-terminal residue" evidence="2">
    <location>
        <position position="413"/>
    </location>
</feature>